<feature type="domain" description="ACT" evidence="8">
    <location>
        <begin position="723"/>
        <end position="805"/>
    </location>
</feature>
<feature type="domain" description="ACT" evidence="8">
    <location>
        <begin position="834"/>
        <end position="916"/>
    </location>
</feature>
<dbReference type="CDD" id="cd04899">
    <property type="entry name" value="ACT_ACR-UUR-like_2"/>
    <property type="match status" value="1"/>
</dbReference>
<comment type="catalytic activity">
    <reaction evidence="7">
        <text>[protein-PII]-L-tyrosine + UTP = [protein-PII]-uridylyl-L-tyrosine + diphosphate</text>
        <dbReference type="Rhea" id="RHEA:13673"/>
        <dbReference type="Rhea" id="RHEA-COMP:12147"/>
        <dbReference type="Rhea" id="RHEA-COMP:12148"/>
        <dbReference type="ChEBI" id="CHEBI:33019"/>
        <dbReference type="ChEBI" id="CHEBI:46398"/>
        <dbReference type="ChEBI" id="CHEBI:46858"/>
        <dbReference type="ChEBI" id="CHEBI:90602"/>
        <dbReference type="EC" id="2.7.7.59"/>
    </reaction>
</comment>
<dbReference type="CDD" id="cd04900">
    <property type="entry name" value="ACT_UUR-like_1"/>
    <property type="match status" value="1"/>
</dbReference>
<keyword evidence="11" id="KW-1185">Reference proteome</keyword>
<dbReference type="SUPFAM" id="SSF55021">
    <property type="entry name" value="ACT-like"/>
    <property type="match status" value="2"/>
</dbReference>
<evidence type="ECO:0000256" key="5">
    <source>
        <dbReference type="ARBA" id="ARBA00022842"/>
    </source>
</evidence>
<dbReference type="SUPFAM" id="SSF81891">
    <property type="entry name" value="Poly A polymerase C-terminal region-like"/>
    <property type="match status" value="1"/>
</dbReference>
<dbReference type="SUPFAM" id="SSF81593">
    <property type="entry name" value="Nucleotidyltransferase substrate binding subunit/domain"/>
    <property type="match status" value="1"/>
</dbReference>
<dbReference type="Gene3D" id="3.30.70.260">
    <property type="match status" value="1"/>
</dbReference>
<dbReference type="PIRSF" id="PIRSF006288">
    <property type="entry name" value="PII_uridyltransf"/>
    <property type="match status" value="1"/>
</dbReference>
<keyword evidence="5 7" id="KW-0460">Magnesium</keyword>
<dbReference type="SMART" id="SM00471">
    <property type="entry name" value="HDc"/>
    <property type="match status" value="1"/>
</dbReference>
<dbReference type="Pfam" id="PF01966">
    <property type="entry name" value="HD"/>
    <property type="match status" value="1"/>
</dbReference>
<dbReference type="PROSITE" id="PS51671">
    <property type="entry name" value="ACT"/>
    <property type="match status" value="2"/>
</dbReference>
<dbReference type="InterPro" id="IPR003607">
    <property type="entry name" value="HD/PDEase_dom"/>
</dbReference>
<dbReference type="CDD" id="cd05401">
    <property type="entry name" value="NT_GlnE_GlnD_like"/>
    <property type="match status" value="1"/>
</dbReference>
<dbReference type="Pfam" id="PF08335">
    <property type="entry name" value="GlnD_UR_UTase"/>
    <property type="match status" value="1"/>
</dbReference>
<proteinExistence type="inferred from homology"/>
<dbReference type="Gene3D" id="3.30.460.10">
    <property type="entry name" value="Beta Polymerase, domain 2"/>
    <property type="match status" value="1"/>
</dbReference>
<evidence type="ECO:0000256" key="6">
    <source>
        <dbReference type="ARBA" id="ARBA00023268"/>
    </source>
</evidence>
<gene>
    <name evidence="7" type="primary">glnD</name>
    <name evidence="10" type="ORF">K9B37_10600</name>
</gene>
<evidence type="ECO:0000256" key="7">
    <source>
        <dbReference type="HAMAP-Rule" id="MF_00277"/>
    </source>
</evidence>
<dbReference type="Proteomes" id="UP000704176">
    <property type="component" value="Unassembled WGS sequence"/>
</dbReference>
<dbReference type="CDD" id="cd00077">
    <property type="entry name" value="HDc"/>
    <property type="match status" value="1"/>
</dbReference>
<dbReference type="SUPFAM" id="SSF81301">
    <property type="entry name" value="Nucleotidyltransferase"/>
    <property type="match status" value="1"/>
</dbReference>
<keyword evidence="1 7" id="KW-0808">Transferase</keyword>
<reference evidence="10 11" key="1">
    <citation type="submission" date="2021-09" db="EMBL/GenBank/DDBJ databases">
        <title>The complete genome sequence of a new microorganism.</title>
        <authorList>
            <person name="Zi Z."/>
        </authorList>
    </citation>
    <scope>NUCLEOTIDE SEQUENCE [LARGE SCALE GENOMIC DNA]</scope>
    <source>
        <strain evidence="10 11">WGZ8</strain>
    </source>
</reference>
<evidence type="ECO:0000256" key="3">
    <source>
        <dbReference type="ARBA" id="ARBA00022737"/>
    </source>
</evidence>
<comment type="caution">
    <text evidence="7">Lacks conserved residue(s) required for the propagation of feature annotation.</text>
</comment>
<dbReference type="NCBIfam" id="TIGR01693">
    <property type="entry name" value="UTase_glnD"/>
    <property type="match status" value="1"/>
</dbReference>
<organism evidence="10 11">
    <name type="scientific">Microvirga puerhi</name>
    <dbReference type="NCBI Taxonomy" id="2876078"/>
    <lineage>
        <taxon>Bacteria</taxon>
        <taxon>Pseudomonadati</taxon>
        <taxon>Pseudomonadota</taxon>
        <taxon>Alphaproteobacteria</taxon>
        <taxon>Hyphomicrobiales</taxon>
        <taxon>Methylobacteriaceae</taxon>
        <taxon>Microvirga</taxon>
    </lineage>
</organism>
<dbReference type="RefSeq" id="WP_224313033.1">
    <property type="nucleotide sequence ID" value="NZ_JAIRBM010000006.1"/>
</dbReference>
<dbReference type="PANTHER" id="PTHR47320:SF1">
    <property type="entry name" value="BIFUNCTIONAL URIDYLYLTRANSFERASE_URIDYLYL-REMOVING ENZYME"/>
    <property type="match status" value="1"/>
</dbReference>
<keyword evidence="3" id="KW-0677">Repeat</keyword>
<evidence type="ECO:0000256" key="4">
    <source>
        <dbReference type="ARBA" id="ARBA00022801"/>
    </source>
</evidence>
<comment type="similarity">
    <text evidence="7">Belongs to the GlnD family.</text>
</comment>
<evidence type="ECO:0000256" key="2">
    <source>
        <dbReference type="ARBA" id="ARBA00022695"/>
    </source>
</evidence>
<dbReference type="InterPro" id="IPR002912">
    <property type="entry name" value="ACT_dom"/>
</dbReference>
<dbReference type="GO" id="GO:0008773">
    <property type="term" value="F:[protein-PII] uridylyltransferase activity"/>
    <property type="evidence" value="ECO:0007669"/>
    <property type="project" value="UniProtKB-EC"/>
</dbReference>
<comment type="catalytic activity">
    <reaction evidence="7">
        <text>[protein-PII]-uridylyl-L-tyrosine + H2O = [protein-PII]-L-tyrosine + UMP + H(+)</text>
        <dbReference type="Rhea" id="RHEA:48600"/>
        <dbReference type="Rhea" id="RHEA-COMP:12147"/>
        <dbReference type="Rhea" id="RHEA-COMP:12148"/>
        <dbReference type="ChEBI" id="CHEBI:15377"/>
        <dbReference type="ChEBI" id="CHEBI:15378"/>
        <dbReference type="ChEBI" id="CHEBI:46858"/>
        <dbReference type="ChEBI" id="CHEBI:57865"/>
        <dbReference type="ChEBI" id="CHEBI:90602"/>
    </reaction>
</comment>
<comment type="activity regulation">
    <text evidence="7">Uridylyltransferase (UTase) activity is inhibited by glutamine, while glutamine activates uridylyl-removing (UR) activity.</text>
</comment>
<sequence>MAHSSLDTVLPALGNEPLRDATELRARLVPDLRRFLDETRAAAEERLIEKGNGLACARFLSDRMDDLVRFVHDTVVRHLYPADNPSMAERLAVVATGGYGRGTLAPGSDVDLLFLLPYKKTAWSESVVEAMLYILWDLKLKVGHATRSVEECLREGAADMTIRTSLLESRFILGDKALYDDLVTRFDREIVALSAAEFVDAKLKERDARVAKAGASRYLVEPNVKDGKGGLRDLNTLFWIAKYVYRVREPEELVKAGLFTPEEFKLFARCEEFLWRVRCHLHFATGRAEERLTFDLQRTIAERIGFSGRGGLSATERFMKAYFRIAKDVGDLTAIVCAELEARQAKKRPVLDRMFGRFRRRRGGALENDAFVIDNNRINLRGEDAFEHDPVNLIRLFWLADRHNLAIHPDATRLATRSLSLIGPTLRNDEEANRLFLDILTSKNAPEVVLRLMNEAGVLGRFIPDFGRIVAMMQFNMYHHYTVDEHLIRSIGVLTEIESGAGSADHPLATQIAGTIHNRRALYVAVFLHDIAKGRPQDHSTAGAAIARKLGPRFGLTGSETDTVAWLVEHHLLASNTAQSRDLSDPATIKSFAETVQTMERLKLLHILTIADIKAVGPGVWNGWKGQLLRNLYHETEVMLGGGAADIARSDRIRLAQEELRAALPDWTQEEFDAYASRHAPAYWLKTDEARRVKQAHFVQASDKAGRTVTTAYETDHFRGVTEFTILSPDHPRLLAIITGACAAAGGNIVDAQIFTTTDGMALDTIVLSRAFDRDEDELRRAERVATAIERALKGEVKIADLVDGKRPAKERSRTFQLAPEVSIDNSLSNRQTVIEVSGLDRPGLLYDLTTALGKLNLNIASAHIVTFGEKAVDVFYVTDLTGTKVTHAGRQASIRRALLEVFKAEETEAGQRRSA</sequence>
<name>A0ABS7VMK5_9HYPH</name>
<comment type="domain">
    <text evidence="7">Has four distinct domains: an N-terminal nucleotidyltransferase (NT) domain responsible for UTase activity, a central HD domain that encodes UR activity, and two C-terminal ACT domains that seem to have a role in glutamine sensing.</text>
</comment>
<comment type="function">
    <text evidence="7">Modifies, by uridylylation and deuridylylation, the PII regulatory proteins (GlnB and homologs), in response to the nitrogen status of the cell that GlnD senses through the glutamine level. Under low glutamine levels, catalyzes the conversion of the PII proteins and UTP to PII-UMP and PPi, while under higher glutamine levels, GlnD hydrolyzes PII-UMP to PII and UMP (deuridylylation). Thus, controls uridylylation state and activity of the PII proteins, and plays an important role in the regulation of nitrogen metabolism.</text>
</comment>
<dbReference type="EMBL" id="JAIRBM010000006">
    <property type="protein sequence ID" value="MBZ6076724.1"/>
    <property type="molecule type" value="Genomic_DNA"/>
</dbReference>
<dbReference type="PROSITE" id="PS51831">
    <property type="entry name" value="HD"/>
    <property type="match status" value="1"/>
</dbReference>
<protein>
    <recommendedName>
        <fullName evidence="7">Bifunctional uridylyltransferase/uridylyl-removing enzyme</fullName>
        <shortName evidence="7">UTase/UR</shortName>
    </recommendedName>
    <alternativeName>
        <fullName evidence="7">Bifunctional [protein-PII] modification enzyme</fullName>
    </alternativeName>
    <alternativeName>
        <fullName evidence="7">Bifunctional nitrogen sensor protein</fullName>
    </alternativeName>
    <domain>
        <recommendedName>
            <fullName evidence="7">[Protein-PII] uridylyltransferase</fullName>
            <shortName evidence="7">PII uridylyltransferase</shortName>
            <shortName evidence="7">UTase</shortName>
            <ecNumber evidence="7">2.7.7.59</ecNumber>
        </recommendedName>
    </domain>
    <domain>
        <recommendedName>
            <fullName evidence="7">[Protein-PII]-UMP uridylyl-removing enzyme</fullName>
            <shortName evidence="7">UR</shortName>
            <ecNumber evidence="7">3.1.4.-</ecNumber>
        </recommendedName>
    </domain>
</protein>
<dbReference type="EC" id="2.7.7.59" evidence="7"/>
<dbReference type="NCBIfam" id="NF003467">
    <property type="entry name" value="PRK05092.1"/>
    <property type="match status" value="1"/>
</dbReference>
<dbReference type="InterPro" id="IPR002934">
    <property type="entry name" value="Polymerase_NTP_transf_dom"/>
</dbReference>
<dbReference type="InterPro" id="IPR045865">
    <property type="entry name" value="ACT-like_dom_sf"/>
</dbReference>
<dbReference type="Pfam" id="PF01909">
    <property type="entry name" value="NTP_transf_2"/>
    <property type="match status" value="1"/>
</dbReference>
<dbReference type="EC" id="3.1.4.-" evidence="7"/>
<keyword evidence="6 7" id="KW-0511">Multifunctional enzyme</keyword>
<keyword evidence="2 7" id="KW-0548">Nucleotidyltransferase</keyword>
<evidence type="ECO:0000259" key="9">
    <source>
        <dbReference type="PROSITE" id="PS51831"/>
    </source>
</evidence>
<evidence type="ECO:0000256" key="1">
    <source>
        <dbReference type="ARBA" id="ARBA00022679"/>
    </source>
</evidence>
<dbReference type="InterPro" id="IPR010043">
    <property type="entry name" value="UTase/UR"/>
</dbReference>
<feature type="region of interest" description="Uridylyltransferase" evidence="7">
    <location>
        <begin position="1"/>
        <end position="365"/>
    </location>
</feature>
<dbReference type="Pfam" id="PF01842">
    <property type="entry name" value="ACT"/>
    <property type="match status" value="1"/>
</dbReference>
<evidence type="ECO:0000313" key="11">
    <source>
        <dbReference type="Proteomes" id="UP000704176"/>
    </source>
</evidence>
<dbReference type="InterPro" id="IPR043519">
    <property type="entry name" value="NT_sf"/>
</dbReference>
<evidence type="ECO:0000313" key="10">
    <source>
        <dbReference type="EMBL" id="MBZ6076724.1"/>
    </source>
</evidence>
<comment type="caution">
    <text evidence="10">The sequence shown here is derived from an EMBL/GenBank/DDBJ whole genome shotgun (WGS) entry which is preliminary data.</text>
</comment>
<dbReference type="PANTHER" id="PTHR47320">
    <property type="entry name" value="BIFUNCTIONAL URIDYLYLTRANSFERASE/URIDYLYL-REMOVING ENZYME"/>
    <property type="match status" value="1"/>
</dbReference>
<keyword evidence="4 7" id="KW-0378">Hydrolase</keyword>
<dbReference type="Gene3D" id="1.10.3090.10">
    <property type="entry name" value="cca-adding enzyme, domain 2"/>
    <property type="match status" value="1"/>
</dbReference>
<dbReference type="InterPro" id="IPR006674">
    <property type="entry name" value="HD_domain"/>
</dbReference>
<comment type="cofactor">
    <cofactor evidence="7">
        <name>Mg(2+)</name>
        <dbReference type="ChEBI" id="CHEBI:18420"/>
    </cofactor>
</comment>
<accession>A0ABS7VMK5</accession>
<dbReference type="InterPro" id="IPR013546">
    <property type="entry name" value="PII_UdlTrfase/GS_AdlTrfase"/>
</dbReference>
<dbReference type="HAMAP" id="MF_00277">
    <property type="entry name" value="PII_uridylyl_transf"/>
    <property type="match status" value="1"/>
</dbReference>
<feature type="domain" description="HD" evidence="9">
    <location>
        <begin position="483"/>
        <end position="605"/>
    </location>
</feature>
<evidence type="ECO:0000259" key="8">
    <source>
        <dbReference type="PROSITE" id="PS51671"/>
    </source>
</evidence>